<evidence type="ECO:0000256" key="4">
    <source>
        <dbReference type="ARBA" id="ARBA00022473"/>
    </source>
</evidence>
<comment type="subcellular location">
    <subcellularLocation>
        <location evidence="1">Endosome membrane</location>
        <topology evidence="1">Multi-pass membrane protein</topology>
    </subcellularLocation>
    <subcellularLocation>
        <location evidence="2">Golgi apparatus membrane</location>
        <topology evidence="2">Multi-pass membrane protein</topology>
    </subcellularLocation>
</comment>
<evidence type="ECO:0000256" key="9">
    <source>
        <dbReference type="ARBA" id="ARBA00023136"/>
    </source>
</evidence>
<dbReference type="PANTHER" id="PTHR13449:SF2">
    <property type="entry name" value="PROTEIN WNTLESS HOMOLOG"/>
    <property type="match status" value="1"/>
</dbReference>
<evidence type="ECO:0000256" key="6">
    <source>
        <dbReference type="ARBA" id="ARBA00022692"/>
    </source>
</evidence>
<proteinExistence type="inferred from homology"/>
<evidence type="ECO:0000256" key="10">
    <source>
        <dbReference type="SAM" id="Phobius"/>
    </source>
</evidence>
<dbReference type="InterPro" id="IPR009551">
    <property type="entry name" value="Wntless"/>
</dbReference>
<dbReference type="InterPro" id="IPR053936">
    <property type="entry name" value="WLS_GOLD"/>
</dbReference>
<gene>
    <name evidence="13" type="ORF">niasHS_017541</name>
</gene>
<evidence type="ECO:0000256" key="7">
    <source>
        <dbReference type="ARBA" id="ARBA00022989"/>
    </source>
</evidence>
<feature type="transmembrane region" description="Helical" evidence="10">
    <location>
        <begin position="323"/>
        <end position="341"/>
    </location>
</feature>
<evidence type="ECO:0000256" key="8">
    <source>
        <dbReference type="ARBA" id="ARBA00023034"/>
    </source>
</evidence>
<dbReference type="GO" id="GO:0016055">
    <property type="term" value="P:Wnt signaling pathway"/>
    <property type="evidence" value="ECO:0007669"/>
    <property type="project" value="UniProtKB-KW"/>
</dbReference>
<dbReference type="PANTHER" id="PTHR13449">
    <property type="entry name" value="INTEGRAL MEMBRANE PROTEIN GPR177"/>
    <property type="match status" value="1"/>
</dbReference>
<feature type="domain" description="Wntless GOLD" evidence="12">
    <location>
        <begin position="49"/>
        <end position="243"/>
    </location>
</feature>
<feature type="transmembrane region" description="Helical" evidence="10">
    <location>
        <begin position="250"/>
        <end position="270"/>
    </location>
</feature>
<evidence type="ECO:0000256" key="1">
    <source>
        <dbReference type="ARBA" id="ARBA00004337"/>
    </source>
</evidence>
<evidence type="ECO:0000256" key="3">
    <source>
        <dbReference type="ARBA" id="ARBA00008148"/>
    </source>
</evidence>
<dbReference type="AlphaFoldDB" id="A0ABD2I0Q8"/>
<evidence type="ECO:0000259" key="11">
    <source>
        <dbReference type="Pfam" id="PF06664"/>
    </source>
</evidence>
<keyword evidence="14" id="KW-1185">Reference proteome</keyword>
<keyword evidence="6 10" id="KW-0812">Transmembrane</keyword>
<dbReference type="GO" id="GO:0010008">
    <property type="term" value="C:endosome membrane"/>
    <property type="evidence" value="ECO:0007669"/>
    <property type="project" value="UniProtKB-SubCell"/>
</dbReference>
<dbReference type="InterPro" id="IPR047843">
    <property type="entry name" value="WLS-like_TM"/>
</dbReference>
<feature type="transmembrane region" description="Helical" evidence="10">
    <location>
        <begin position="353"/>
        <end position="372"/>
    </location>
</feature>
<organism evidence="13 14">
    <name type="scientific">Heterodera schachtii</name>
    <name type="common">Sugarbeet cyst nematode worm</name>
    <name type="synonym">Tylenchus schachtii</name>
    <dbReference type="NCBI Taxonomy" id="97005"/>
    <lineage>
        <taxon>Eukaryota</taxon>
        <taxon>Metazoa</taxon>
        <taxon>Ecdysozoa</taxon>
        <taxon>Nematoda</taxon>
        <taxon>Chromadorea</taxon>
        <taxon>Rhabditida</taxon>
        <taxon>Tylenchina</taxon>
        <taxon>Tylenchomorpha</taxon>
        <taxon>Tylenchoidea</taxon>
        <taxon>Heteroderidae</taxon>
        <taxon>Heteroderinae</taxon>
        <taxon>Heterodera</taxon>
    </lineage>
</organism>
<feature type="domain" description="Wntless-like transmembrane" evidence="11">
    <location>
        <begin position="244"/>
        <end position="531"/>
    </location>
</feature>
<evidence type="ECO:0000313" key="14">
    <source>
        <dbReference type="Proteomes" id="UP001620645"/>
    </source>
</evidence>
<keyword evidence="7 10" id="KW-1133">Transmembrane helix</keyword>
<dbReference type="EMBL" id="JBICCN010000373">
    <property type="protein sequence ID" value="KAL3072567.1"/>
    <property type="molecule type" value="Genomic_DNA"/>
</dbReference>
<reference evidence="13 14" key="1">
    <citation type="submission" date="2024-10" db="EMBL/GenBank/DDBJ databases">
        <authorList>
            <person name="Kim D."/>
        </authorList>
    </citation>
    <scope>NUCLEOTIDE SEQUENCE [LARGE SCALE GENOMIC DNA]</scope>
    <source>
        <strain evidence="13">Taebaek</strain>
    </source>
</reference>
<keyword evidence="5" id="KW-0879">Wnt signaling pathway</keyword>
<dbReference type="Pfam" id="PF06664">
    <property type="entry name" value="WLS-like_TM"/>
    <property type="match status" value="1"/>
</dbReference>
<keyword evidence="4" id="KW-0217">Developmental protein</keyword>
<evidence type="ECO:0000259" key="12">
    <source>
        <dbReference type="Pfam" id="PF21883"/>
    </source>
</evidence>
<comment type="caution">
    <text evidence="13">The sequence shown here is derived from an EMBL/GenBank/DDBJ whole genome shotgun (WGS) entry which is preliminary data.</text>
</comment>
<sequence>MIGYVIENLSNRKLFFILSLLFLLQSLFFLLGALFAPGPSSSMEFVLSACVDKSSGKSGEWFTLRPDKTQNCVLVPDLKQHSPLSSDARDIVFVAQMPHMRDGVQLEYSPLFQFLIGFLDLEFEFSPETTSFSEDILMEFDVRMAFWRRGGPPAAGGEWVELVRSTVRRALQCLVDPDKARIGFSFDCSLLDLFHFGSLPHPQYLLNIRIPANRTLCLLSNNKGPNCAFPGPLRELRLIEIHQNGGFTLIWLWLKSALSPVLLSVLFWFFRRVRALPRQPVLLEKTIFVLGCSLLLLDVPIEWLSLRMDFPALLLFGDLRQGFFYAVLFSFWLIFAGEHLIDDKSRNDLRNYWRNLSLVVLSCAVLLGFDLSERGRQLANPFHSVWSSEGSHRLALVSIVLGIGSAIIYTLFLLYKVCMVWLTIRQQREAELRRHNPRRRLRVEAVLFRFRFLMLFTLLCSVCTSLSYWVQRYDDGLFVPTEDEGAEDGASPAWSPLGRFISISASAFFTGTLGMWNLYVLLLLAMYAPSHKHYKDAQVLEDENEDLMGSAGRSVTTAAQLTDTIPMINLLKPSND</sequence>
<feature type="transmembrane region" description="Helical" evidence="10">
    <location>
        <begin position="445"/>
        <end position="470"/>
    </location>
</feature>
<evidence type="ECO:0000256" key="2">
    <source>
        <dbReference type="ARBA" id="ARBA00004653"/>
    </source>
</evidence>
<dbReference type="Pfam" id="PF21883">
    <property type="entry name" value="WLS_GOLD"/>
    <property type="match status" value="1"/>
</dbReference>
<evidence type="ECO:0000256" key="5">
    <source>
        <dbReference type="ARBA" id="ARBA00022687"/>
    </source>
</evidence>
<name>A0ABD2I0Q8_HETSC</name>
<accession>A0ABD2I0Q8</accession>
<dbReference type="Proteomes" id="UP001620645">
    <property type="component" value="Unassembled WGS sequence"/>
</dbReference>
<keyword evidence="8" id="KW-0333">Golgi apparatus</keyword>
<comment type="similarity">
    <text evidence="3">Belongs to the wntless family.</text>
</comment>
<feature type="transmembrane region" description="Helical" evidence="10">
    <location>
        <begin position="500"/>
        <end position="525"/>
    </location>
</feature>
<feature type="transmembrane region" description="Helical" evidence="10">
    <location>
        <begin position="392"/>
        <end position="424"/>
    </location>
</feature>
<keyword evidence="9 10" id="KW-0472">Membrane</keyword>
<evidence type="ECO:0000313" key="13">
    <source>
        <dbReference type="EMBL" id="KAL3072567.1"/>
    </source>
</evidence>
<protein>
    <submittedName>
        <fullName evidence="13">Uncharacterized protein</fullName>
    </submittedName>
</protein>
<feature type="transmembrane region" description="Helical" evidence="10">
    <location>
        <begin position="282"/>
        <end position="303"/>
    </location>
</feature>
<dbReference type="GO" id="GO:0000139">
    <property type="term" value="C:Golgi membrane"/>
    <property type="evidence" value="ECO:0007669"/>
    <property type="project" value="UniProtKB-SubCell"/>
</dbReference>